<gene>
    <name evidence="2" type="ORF">EU555_24340</name>
</gene>
<dbReference type="Pfam" id="PF13302">
    <property type="entry name" value="Acetyltransf_3"/>
    <property type="match status" value="1"/>
</dbReference>
<dbReference type="SUPFAM" id="SSF55729">
    <property type="entry name" value="Acyl-CoA N-acyltransferases (Nat)"/>
    <property type="match status" value="1"/>
</dbReference>
<accession>A0A4Z0NKC6</accession>
<dbReference type="RefSeq" id="WP_135417804.1">
    <property type="nucleotide sequence ID" value="NZ_SRLB01000020.1"/>
</dbReference>
<keyword evidence="2" id="KW-0808">Transferase</keyword>
<evidence type="ECO:0000259" key="1">
    <source>
        <dbReference type="PROSITE" id="PS51186"/>
    </source>
</evidence>
<dbReference type="PANTHER" id="PTHR43792">
    <property type="entry name" value="GNAT FAMILY, PUTATIVE (AFU_ORTHOLOGUE AFUA_3G00765)-RELATED-RELATED"/>
    <property type="match status" value="1"/>
</dbReference>
<reference evidence="2 3" key="1">
    <citation type="submission" date="2019-04" db="EMBL/GenBank/DDBJ databases">
        <authorList>
            <person name="Feng G."/>
            <person name="Zhu H."/>
        </authorList>
    </citation>
    <scope>NUCLEOTIDE SEQUENCE [LARGE SCALE GENOMIC DNA]</scope>
    <source>
        <strain evidence="2 3">6HR-1</strain>
    </source>
</reference>
<comment type="caution">
    <text evidence="2">The sequence shown here is derived from an EMBL/GenBank/DDBJ whole genome shotgun (WGS) entry which is preliminary data.</text>
</comment>
<dbReference type="Gene3D" id="3.40.630.30">
    <property type="match status" value="1"/>
</dbReference>
<organism evidence="2 3">
    <name type="scientific">Methylobacterium nonmethylotrophicum</name>
    <dbReference type="NCBI Taxonomy" id="1141884"/>
    <lineage>
        <taxon>Bacteria</taxon>
        <taxon>Pseudomonadati</taxon>
        <taxon>Pseudomonadota</taxon>
        <taxon>Alphaproteobacteria</taxon>
        <taxon>Hyphomicrobiales</taxon>
        <taxon>Methylobacteriaceae</taxon>
        <taxon>Methylobacterium</taxon>
    </lineage>
</organism>
<evidence type="ECO:0000313" key="2">
    <source>
        <dbReference type="EMBL" id="TGD96321.1"/>
    </source>
</evidence>
<dbReference type="GO" id="GO:0016747">
    <property type="term" value="F:acyltransferase activity, transferring groups other than amino-acyl groups"/>
    <property type="evidence" value="ECO:0007669"/>
    <property type="project" value="InterPro"/>
</dbReference>
<evidence type="ECO:0000313" key="3">
    <source>
        <dbReference type="Proteomes" id="UP000297535"/>
    </source>
</evidence>
<keyword evidence="3" id="KW-1185">Reference proteome</keyword>
<dbReference type="InterPro" id="IPR051531">
    <property type="entry name" value="N-acetyltransferase"/>
</dbReference>
<protein>
    <submittedName>
        <fullName evidence="2">N-acetyltransferase</fullName>
    </submittedName>
</protein>
<dbReference type="OrthoDB" id="517402at2"/>
<dbReference type="InterPro" id="IPR000182">
    <property type="entry name" value="GNAT_dom"/>
</dbReference>
<dbReference type="Proteomes" id="UP000297535">
    <property type="component" value="Unassembled WGS sequence"/>
</dbReference>
<feature type="domain" description="N-acetyltransferase" evidence="1">
    <location>
        <begin position="13"/>
        <end position="177"/>
    </location>
</feature>
<dbReference type="AlphaFoldDB" id="A0A4Z0NKC6"/>
<dbReference type="PROSITE" id="PS51186">
    <property type="entry name" value="GNAT"/>
    <property type="match status" value="1"/>
</dbReference>
<proteinExistence type="predicted"/>
<name>A0A4Z0NKC6_9HYPH</name>
<dbReference type="InterPro" id="IPR016181">
    <property type="entry name" value="Acyl_CoA_acyltransferase"/>
</dbReference>
<sequence>MPIRPRTITTERLALRPTQPADAARAIAIRTDWDVARMLSRASFPPDPRETERWFADHQREWQAGEAYRFAVEHDGTMIGVVDLDGIVRGEAHLGYWFDRAVWGRGYATEAGAALVRFAFGRTGVTVLRAGHARDNPASGRVLMKLGFVLCGSAPVFSRPRGETITQCGYLLRHGSADVTAPDTDRHSSVQVPSFGRLLLSAPLEAADLPQRDGGLRDVEF</sequence>
<dbReference type="EMBL" id="SRLB01000020">
    <property type="protein sequence ID" value="TGD96321.1"/>
    <property type="molecule type" value="Genomic_DNA"/>
</dbReference>